<dbReference type="AlphaFoldDB" id="A0A5F8G9E1"/>
<dbReference type="GO" id="GO:0002951">
    <property type="term" value="F:leukotriene-C(4) hydrolase"/>
    <property type="evidence" value="ECO:0000318"/>
    <property type="project" value="GO_Central"/>
</dbReference>
<feature type="chain" id="PRO_5023924192" description="Glutathione hydrolase 5 proenzyme" evidence="35">
    <location>
        <begin position="26"/>
        <end position="559"/>
    </location>
</feature>
<comment type="similarity">
    <text evidence="3">Belongs to the gamma-glutamyltransferase family.</text>
</comment>
<dbReference type="GO" id="GO:0006520">
    <property type="term" value="P:amino acid metabolic process"/>
    <property type="evidence" value="ECO:0007669"/>
    <property type="project" value="Ensembl"/>
</dbReference>
<dbReference type="EC" id="3.4.19.13" evidence="5"/>
<dbReference type="GO" id="GO:0006954">
    <property type="term" value="P:inflammatory response"/>
    <property type="evidence" value="ECO:0000318"/>
    <property type="project" value="GO_Central"/>
</dbReference>
<evidence type="ECO:0000256" key="5">
    <source>
        <dbReference type="ARBA" id="ARBA00012760"/>
    </source>
</evidence>
<feature type="binding site" evidence="33">
    <location>
        <position position="106"/>
    </location>
    <ligand>
        <name>L-glutamate</name>
        <dbReference type="ChEBI" id="CHEBI:29985"/>
    </ligand>
</feature>
<feature type="active site" description="Nucleophile" evidence="32">
    <location>
        <position position="376"/>
    </location>
</feature>
<comment type="catalytic activity">
    <reaction evidence="23">
        <text>leukotriene C4 + H2O = leukotriene D4 + L-glutamate</text>
        <dbReference type="Rhea" id="RHEA:31563"/>
        <dbReference type="ChEBI" id="CHEBI:15377"/>
        <dbReference type="ChEBI" id="CHEBI:29985"/>
        <dbReference type="ChEBI" id="CHEBI:57973"/>
        <dbReference type="ChEBI" id="CHEBI:63166"/>
        <dbReference type="EC" id="3.4.19.14"/>
    </reaction>
    <physiologicalReaction direction="left-to-right" evidence="23">
        <dbReference type="Rhea" id="RHEA:31564"/>
    </physiologicalReaction>
</comment>
<reference evidence="36" key="3">
    <citation type="submission" date="2025-09" db="UniProtKB">
        <authorList>
            <consortium name="Ensembl"/>
        </authorList>
    </citation>
    <scope>IDENTIFICATION</scope>
</reference>
<dbReference type="InterPro" id="IPR029055">
    <property type="entry name" value="Ntn_hydrolases_N"/>
</dbReference>
<dbReference type="GO" id="GO:0006751">
    <property type="term" value="P:glutathione catabolic process"/>
    <property type="evidence" value="ECO:0000318"/>
    <property type="project" value="GO_Central"/>
</dbReference>
<evidence type="ECO:0000256" key="32">
    <source>
        <dbReference type="PIRSR" id="PIRSR600101-1"/>
    </source>
</evidence>
<dbReference type="GO" id="GO:0000048">
    <property type="term" value="F:peptidyltransferase activity"/>
    <property type="evidence" value="ECO:0007669"/>
    <property type="project" value="Ensembl"/>
</dbReference>
<comment type="catalytic activity">
    <reaction evidence="22">
        <text>an N-terminal (5-L-glutamyl)-[peptide] + an alpha-amino acid = 5-L-glutamyl amino acid + an N-terminal L-alpha-aminoacyl-[peptide]</text>
        <dbReference type="Rhea" id="RHEA:23904"/>
        <dbReference type="Rhea" id="RHEA-COMP:9780"/>
        <dbReference type="Rhea" id="RHEA-COMP:9795"/>
        <dbReference type="ChEBI" id="CHEBI:77644"/>
        <dbReference type="ChEBI" id="CHEBI:78597"/>
        <dbReference type="ChEBI" id="CHEBI:78599"/>
        <dbReference type="ChEBI" id="CHEBI:78608"/>
        <dbReference type="EC" id="2.3.2.2"/>
    </reaction>
    <physiologicalReaction direction="left-to-right" evidence="22">
        <dbReference type="Rhea" id="RHEA:23905"/>
    </physiologicalReaction>
</comment>
<feature type="binding site" evidence="33">
    <location>
        <position position="418"/>
    </location>
    <ligand>
        <name>L-glutamate</name>
        <dbReference type="ChEBI" id="CHEBI:29985"/>
    </ligand>
</feature>
<comment type="catalytic activity">
    <reaction evidence="19">
        <text>glutathione + H2O = L-cysteinylglycine + L-glutamate</text>
        <dbReference type="Rhea" id="RHEA:28807"/>
        <dbReference type="ChEBI" id="CHEBI:15377"/>
        <dbReference type="ChEBI" id="CHEBI:29985"/>
        <dbReference type="ChEBI" id="CHEBI:57925"/>
        <dbReference type="ChEBI" id="CHEBI:61694"/>
        <dbReference type="EC" id="3.4.19.13"/>
    </reaction>
    <physiologicalReaction direction="left-to-right" evidence="19">
        <dbReference type="Rhea" id="RHEA:28808"/>
    </physiologicalReaction>
</comment>
<dbReference type="InParanoid" id="A0A5F8G9E1"/>
<dbReference type="GO" id="GO:0006631">
    <property type="term" value="P:fatty acid metabolic process"/>
    <property type="evidence" value="ECO:0007669"/>
    <property type="project" value="Ensembl"/>
</dbReference>
<evidence type="ECO:0000256" key="4">
    <source>
        <dbReference type="ARBA" id="ARBA00012008"/>
    </source>
</evidence>
<dbReference type="GO" id="GO:0006508">
    <property type="term" value="P:proteolysis"/>
    <property type="evidence" value="ECO:0007669"/>
    <property type="project" value="UniProtKB-KW"/>
</dbReference>
<reference evidence="36" key="2">
    <citation type="submission" date="2025-08" db="UniProtKB">
        <authorList>
            <consortium name="Ensembl"/>
        </authorList>
    </citation>
    <scope>IDENTIFICATION</scope>
</reference>
<evidence type="ECO:0000256" key="2">
    <source>
        <dbReference type="ARBA" id="ARBA00005115"/>
    </source>
</evidence>
<keyword evidence="6" id="KW-0645">Protease</keyword>
<accession>A0A5F8G9E1</accession>
<feature type="binding site" evidence="33">
    <location>
        <begin position="394"/>
        <end position="396"/>
    </location>
    <ligand>
        <name>L-glutamate</name>
        <dbReference type="ChEBI" id="CHEBI:29985"/>
    </ligand>
</feature>
<evidence type="ECO:0000256" key="13">
    <source>
        <dbReference type="ARBA" id="ARBA00022989"/>
    </source>
</evidence>
<keyword evidence="16" id="KW-0325">Glycoprotein</keyword>
<evidence type="ECO:0000256" key="31">
    <source>
        <dbReference type="ARBA" id="ARBA00082872"/>
    </source>
</evidence>
<evidence type="ECO:0000256" key="25">
    <source>
        <dbReference type="ARBA" id="ARBA00066923"/>
    </source>
</evidence>
<dbReference type="OMA" id="ICGMGPP"/>
<dbReference type="UniPathway" id="UPA00204"/>
<keyword evidence="8" id="KW-0317">Glutathione biosynthesis</keyword>
<evidence type="ECO:0000256" key="1">
    <source>
        <dbReference type="ARBA" id="ARBA00004606"/>
    </source>
</evidence>
<dbReference type="PROSITE" id="PS51257">
    <property type="entry name" value="PROKAR_LIPOPROTEIN"/>
    <property type="match status" value="1"/>
</dbReference>
<dbReference type="InterPro" id="IPR000101">
    <property type="entry name" value="GGT_peptidase"/>
</dbReference>
<dbReference type="Gene3D" id="1.10.246.130">
    <property type="match status" value="1"/>
</dbReference>
<evidence type="ECO:0000256" key="3">
    <source>
        <dbReference type="ARBA" id="ARBA00009381"/>
    </source>
</evidence>
<dbReference type="FunFam" id="3.60.20.40:FF:000005">
    <property type="entry name" value="gamma-glutamyltransferase 5 isoform X3"/>
    <property type="match status" value="1"/>
</dbReference>
<comment type="subcellular location">
    <subcellularLocation>
        <location evidence="1">Membrane</location>
        <topology evidence="1">Single-pass type II membrane protein</topology>
    </subcellularLocation>
</comment>
<evidence type="ECO:0000256" key="22">
    <source>
        <dbReference type="ARBA" id="ARBA00051446"/>
    </source>
</evidence>
<dbReference type="PANTHER" id="PTHR45027">
    <property type="entry name" value="PUTATIVE GLUTATHIONE HYDROLASE LIGHT CHAIN"/>
    <property type="match status" value="1"/>
</dbReference>
<evidence type="ECO:0000256" key="16">
    <source>
        <dbReference type="ARBA" id="ARBA00023180"/>
    </source>
</evidence>
<dbReference type="GeneTree" id="ENSGT00940000155794"/>
<evidence type="ECO:0000256" key="14">
    <source>
        <dbReference type="ARBA" id="ARBA00023136"/>
    </source>
</evidence>
<dbReference type="GO" id="GO:0005886">
    <property type="term" value="C:plasma membrane"/>
    <property type="evidence" value="ECO:0000318"/>
    <property type="project" value="GO_Central"/>
</dbReference>
<evidence type="ECO:0000313" key="37">
    <source>
        <dbReference type="Proteomes" id="UP000002280"/>
    </source>
</evidence>
<comment type="pathway">
    <text evidence="24">Lipid metabolism; leukotriene D4 biosynthesis.</text>
</comment>
<gene>
    <name evidence="36" type="primary">GGT5</name>
</gene>
<keyword evidence="15" id="KW-0865">Zymogen</keyword>
<evidence type="ECO:0000256" key="34">
    <source>
        <dbReference type="SAM" id="MobiDB-lite"/>
    </source>
</evidence>
<dbReference type="EC" id="2.3.2.2" evidence="4"/>
<keyword evidence="35" id="KW-0732">Signal</keyword>
<evidence type="ECO:0000256" key="24">
    <source>
        <dbReference type="ARBA" id="ARBA00060714"/>
    </source>
</evidence>
<evidence type="ECO:0000256" key="27">
    <source>
        <dbReference type="ARBA" id="ARBA00075099"/>
    </source>
</evidence>
<dbReference type="Bgee" id="ENSMODG00000000334">
    <property type="expression patterns" value="Expressed in adult mammalian kidney and 18 other cell types or tissues"/>
</dbReference>
<evidence type="ECO:0000256" key="17">
    <source>
        <dbReference type="ARBA" id="ARBA00023315"/>
    </source>
</evidence>
<keyword evidence="9" id="KW-0812">Transmembrane</keyword>
<name>A0A5F8G9E1_MONDO</name>
<dbReference type="FunCoup" id="A0A5F8G9E1">
    <property type="interactions" value="46"/>
</dbReference>
<evidence type="ECO:0000256" key="8">
    <source>
        <dbReference type="ARBA" id="ARBA00022684"/>
    </source>
</evidence>
<evidence type="ECO:0000256" key="20">
    <source>
        <dbReference type="ARBA" id="ARBA00047169"/>
    </source>
</evidence>
<evidence type="ECO:0000256" key="11">
    <source>
        <dbReference type="ARBA" id="ARBA00022801"/>
    </source>
</evidence>
<keyword evidence="13" id="KW-1133">Transmembrane helix</keyword>
<evidence type="ECO:0000256" key="7">
    <source>
        <dbReference type="ARBA" id="ARBA00022679"/>
    </source>
</evidence>
<comment type="pathway">
    <text evidence="2">Sulfur metabolism; glutathione metabolism.</text>
</comment>
<proteinExistence type="inferred from homology"/>
<evidence type="ECO:0000256" key="29">
    <source>
        <dbReference type="ARBA" id="ARBA00079251"/>
    </source>
</evidence>
<evidence type="ECO:0000256" key="21">
    <source>
        <dbReference type="ARBA" id="ARBA00050507"/>
    </source>
</evidence>
<dbReference type="InterPro" id="IPR043137">
    <property type="entry name" value="GGT_ssub_C"/>
</dbReference>
<evidence type="ECO:0000256" key="30">
    <source>
        <dbReference type="ARBA" id="ARBA00081975"/>
    </source>
</evidence>
<dbReference type="Ensembl" id="ENSMODT00000080143.1">
    <property type="protein sequence ID" value="ENSMODP00000044130.1"/>
    <property type="gene ID" value="ENSMODG00000000334.3"/>
</dbReference>
<feature type="region of interest" description="Disordered" evidence="34">
    <location>
        <begin position="86"/>
        <end position="117"/>
    </location>
</feature>
<feature type="signal peptide" evidence="35">
    <location>
        <begin position="1"/>
        <end position="25"/>
    </location>
</feature>
<dbReference type="PANTHER" id="PTHR45027:SF2">
    <property type="entry name" value="GAMMA-GLUTAMYLTRANSFERASE 5"/>
    <property type="match status" value="1"/>
</dbReference>
<evidence type="ECO:0000256" key="6">
    <source>
        <dbReference type="ARBA" id="ARBA00022670"/>
    </source>
</evidence>
<evidence type="ECO:0000256" key="18">
    <source>
        <dbReference type="ARBA" id="ARBA00033643"/>
    </source>
</evidence>
<keyword evidence="12" id="KW-0735">Signal-anchor</keyword>
<dbReference type="Gene3D" id="3.60.20.40">
    <property type="match status" value="1"/>
</dbReference>
<dbReference type="GO" id="GO:1901750">
    <property type="term" value="P:leukotriene D4 biosynthetic process"/>
    <property type="evidence" value="ECO:0000318"/>
    <property type="project" value="GO_Central"/>
</dbReference>
<evidence type="ECO:0000256" key="35">
    <source>
        <dbReference type="SAM" id="SignalP"/>
    </source>
</evidence>
<dbReference type="PRINTS" id="PR01210">
    <property type="entry name" value="GGTRANSPTASE"/>
</dbReference>
<comment type="catalytic activity">
    <reaction evidence="21">
        <text>S-[(2E,6E,10E)-geranylgeranyl]-L-glutathione + H2O = S-[(2E,6E,10E)-geranylgeranyl]-L-cysteinylglycine + L-glutamate</text>
        <dbReference type="Rhea" id="RHEA:65120"/>
        <dbReference type="ChEBI" id="CHEBI:15377"/>
        <dbReference type="ChEBI" id="CHEBI:29985"/>
        <dbReference type="ChEBI" id="CHEBI:156326"/>
        <dbReference type="ChEBI" id="CHEBI:156330"/>
    </reaction>
    <physiologicalReaction direction="left-to-right" evidence="21">
        <dbReference type="Rhea" id="RHEA:65121"/>
    </physiologicalReaction>
</comment>
<keyword evidence="37" id="KW-1185">Reference proteome</keyword>
<keyword evidence="7" id="KW-0808">Transferase</keyword>
<protein>
    <recommendedName>
        <fullName evidence="26">Glutathione hydrolase 5 proenzyme</fullName>
        <ecNumber evidence="4">2.3.2.2</ecNumber>
        <ecNumber evidence="5">3.4.19.13</ecNumber>
        <ecNumber evidence="25">3.4.19.14</ecNumber>
    </recommendedName>
    <alternativeName>
        <fullName evidence="31">Gamma-glutamyl leukotrienase</fullName>
    </alternativeName>
    <alternativeName>
        <fullName evidence="27">Gamma-glutamyltransferase 5</fullName>
    </alternativeName>
    <alternativeName>
        <fullName evidence="30">Gamma-glutamyltransferase-like activity 1</fullName>
    </alternativeName>
    <alternativeName>
        <fullName evidence="28">Gamma-glutamyltranspeptidase 5</fullName>
    </alternativeName>
    <alternativeName>
        <fullName evidence="29">Leukotriene-C4 hydrolase</fullName>
    </alternativeName>
</protein>
<feature type="binding site" evidence="33">
    <location>
        <position position="464"/>
    </location>
    <ligand>
        <name>L-glutamate</name>
        <dbReference type="ChEBI" id="CHEBI:29985"/>
    </ligand>
</feature>
<sequence length="559" mass="59087">MARPGGRAVCLILLAAGLLAAIIAAACTLGRAAATCPAASYRTAAVAADTPRCSAIGRDTLRRGGSPVDAAIAALLCTTVLNPQSMGLGGGGQSPPPGARGRVEGRGGEGAELSSPAGVAERCKGRGAYWIGVPGELRGYQLAHQRHGRLPWAQLFQPTIRLLREGLRVPRVLSLFLNSFLSPAIRGSSLGRLFFNGSRPLAEGEPLPWPELARTLETVAEKGADELYTGALAESLLADLGGEGGTLTREDLAGFQAEVAEPLTVSLGNYTLYTPPPPAGGALLGFVLNVLRGFRFSPDGKVDTYHRVVETLKFASGLKWALRDPRSHPEPLGGRLDLLSEELAQRVRALIGPRGDRPAAHYNVSLPGAGGQETGTSHVAVLGPDGSAVSATSTINTPFGSMVYSPRTGLILNNQLLDLCWRTRPDSGELLDPAPGERPPSLMVPSILLSQDRKAKLVIGGSGGEMILPATALAIMNNLWFGLDLHEAIKAKILHVRPTMEVLFEPDFAQEVQDGLVSRGHQRQETKFWLNVVQAVAQDARGCIYAESDERKLGEAAGY</sequence>
<evidence type="ECO:0000256" key="26">
    <source>
        <dbReference type="ARBA" id="ARBA00071554"/>
    </source>
</evidence>
<evidence type="ECO:0000256" key="23">
    <source>
        <dbReference type="ARBA" id="ARBA00052640"/>
    </source>
</evidence>
<dbReference type="EC" id="3.4.19.14" evidence="25"/>
<evidence type="ECO:0000256" key="28">
    <source>
        <dbReference type="ARBA" id="ARBA00075858"/>
    </source>
</evidence>
<dbReference type="GO" id="GO:0006750">
    <property type="term" value="P:glutathione biosynthetic process"/>
    <property type="evidence" value="ECO:0007669"/>
    <property type="project" value="UniProtKB-KW"/>
</dbReference>
<organism evidence="36 37">
    <name type="scientific">Monodelphis domestica</name>
    <name type="common">Gray short-tailed opossum</name>
    <dbReference type="NCBI Taxonomy" id="13616"/>
    <lineage>
        <taxon>Eukaryota</taxon>
        <taxon>Metazoa</taxon>
        <taxon>Chordata</taxon>
        <taxon>Craniata</taxon>
        <taxon>Vertebrata</taxon>
        <taxon>Euteleostomi</taxon>
        <taxon>Mammalia</taxon>
        <taxon>Metatheria</taxon>
        <taxon>Didelphimorphia</taxon>
        <taxon>Didelphidae</taxon>
        <taxon>Monodelphis</taxon>
    </lineage>
</organism>
<dbReference type="InterPro" id="IPR043138">
    <property type="entry name" value="GGT_lsub"/>
</dbReference>
<comment type="catalytic activity">
    <reaction evidence="18">
        <text>an S-substituted glutathione + H2O = an S-substituted L-cysteinylglycine + L-glutamate</text>
        <dbReference type="Rhea" id="RHEA:59468"/>
        <dbReference type="ChEBI" id="CHEBI:15377"/>
        <dbReference type="ChEBI" id="CHEBI:29985"/>
        <dbReference type="ChEBI" id="CHEBI:90779"/>
        <dbReference type="ChEBI" id="CHEBI:143103"/>
        <dbReference type="EC" id="3.4.19.13"/>
    </reaction>
    <physiologicalReaction direction="left-to-right" evidence="18">
        <dbReference type="Rhea" id="RHEA:59469"/>
    </physiologicalReaction>
</comment>
<evidence type="ECO:0000256" key="9">
    <source>
        <dbReference type="ARBA" id="ARBA00022692"/>
    </source>
</evidence>
<evidence type="ECO:0000256" key="12">
    <source>
        <dbReference type="ARBA" id="ARBA00022968"/>
    </source>
</evidence>
<evidence type="ECO:0000256" key="15">
    <source>
        <dbReference type="ARBA" id="ARBA00023145"/>
    </source>
</evidence>
<keyword evidence="10" id="KW-0434">Leukotriene biosynthesis</keyword>
<evidence type="ECO:0000256" key="33">
    <source>
        <dbReference type="PIRSR" id="PIRSR600101-2"/>
    </source>
</evidence>
<dbReference type="FunFam" id="1.10.246.130:FF:000001">
    <property type="entry name" value="Gamma-glutamyltransferase 5 isoform 1"/>
    <property type="match status" value="1"/>
</dbReference>
<dbReference type="GO" id="GO:0036374">
    <property type="term" value="F:glutathione hydrolase activity"/>
    <property type="evidence" value="ECO:0000318"/>
    <property type="project" value="GO_Central"/>
</dbReference>
<dbReference type="Proteomes" id="UP000002280">
    <property type="component" value="Chromosome 3"/>
</dbReference>
<dbReference type="GO" id="GO:0103068">
    <property type="term" value="F:leukotriene C4 gamma-glutamyl transferase activity"/>
    <property type="evidence" value="ECO:0007669"/>
    <property type="project" value="UniProtKB-EC"/>
</dbReference>
<evidence type="ECO:0000256" key="10">
    <source>
        <dbReference type="ARBA" id="ARBA00022751"/>
    </source>
</evidence>
<dbReference type="Pfam" id="PF01019">
    <property type="entry name" value="G_glu_transpept"/>
    <property type="match status" value="1"/>
</dbReference>
<evidence type="ECO:0000313" key="36">
    <source>
        <dbReference type="Ensembl" id="ENSMODP00000044130.1"/>
    </source>
</evidence>
<keyword evidence="17" id="KW-0012">Acyltransferase</keyword>
<keyword evidence="14" id="KW-0472">Membrane</keyword>
<reference evidence="36 37" key="1">
    <citation type="journal article" date="2007" name="Nature">
        <title>Genome of the marsupial Monodelphis domestica reveals innovation in non-coding sequences.</title>
        <authorList>
            <person name="Mikkelsen T.S."/>
            <person name="Wakefield M.J."/>
            <person name="Aken B."/>
            <person name="Amemiya C.T."/>
            <person name="Chang J.L."/>
            <person name="Duke S."/>
            <person name="Garber M."/>
            <person name="Gentles A.J."/>
            <person name="Goodstadt L."/>
            <person name="Heger A."/>
            <person name="Jurka J."/>
            <person name="Kamal M."/>
            <person name="Mauceli E."/>
            <person name="Searle S.M."/>
            <person name="Sharpe T."/>
            <person name="Baker M.L."/>
            <person name="Batzer M.A."/>
            <person name="Benos P.V."/>
            <person name="Belov K."/>
            <person name="Clamp M."/>
            <person name="Cook A."/>
            <person name="Cuff J."/>
            <person name="Das R."/>
            <person name="Davidow L."/>
            <person name="Deakin J.E."/>
            <person name="Fazzari M.J."/>
            <person name="Glass J.L."/>
            <person name="Grabherr M."/>
            <person name="Greally J.M."/>
            <person name="Gu W."/>
            <person name="Hore T.A."/>
            <person name="Huttley G.A."/>
            <person name="Kleber M."/>
            <person name="Jirtle R.L."/>
            <person name="Koina E."/>
            <person name="Lee J.T."/>
            <person name="Mahony S."/>
            <person name="Marra M.A."/>
            <person name="Miller R.D."/>
            <person name="Nicholls R.D."/>
            <person name="Oda M."/>
            <person name="Papenfuss A.T."/>
            <person name="Parra Z.E."/>
            <person name="Pollock D.D."/>
            <person name="Ray D.A."/>
            <person name="Schein J.E."/>
            <person name="Speed T.P."/>
            <person name="Thompson K."/>
            <person name="VandeBerg J.L."/>
            <person name="Wade C.M."/>
            <person name="Walker J.A."/>
            <person name="Waters P.D."/>
            <person name="Webber C."/>
            <person name="Weidman J.R."/>
            <person name="Xie X."/>
            <person name="Zody M.C."/>
            <person name="Baldwin J."/>
            <person name="Abdouelleil A."/>
            <person name="Abdulkadir J."/>
            <person name="Abebe A."/>
            <person name="Abera B."/>
            <person name="Abreu J."/>
            <person name="Acer S.C."/>
            <person name="Aftuck L."/>
            <person name="Alexander A."/>
            <person name="An P."/>
            <person name="Anderson E."/>
            <person name="Anderson S."/>
            <person name="Arachi H."/>
            <person name="Azer M."/>
            <person name="Bachantsang P."/>
            <person name="Barry A."/>
            <person name="Bayul T."/>
            <person name="Berlin A."/>
            <person name="Bessette D."/>
            <person name="Bloom T."/>
            <person name="Bloom T."/>
            <person name="Boguslavskiy L."/>
            <person name="Bonnet C."/>
            <person name="Boukhgalter B."/>
            <person name="Bourzgui I."/>
            <person name="Brown A."/>
            <person name="Cahill P."/>
            <person name="Channer S."/>
            <person name="Cheshatsang Y."/>
            <person name="Chuda L."/>
            <person name="Citroen M."/>
            <person name="Collymore A."/>
            <person name="Cooke P."/>
            <person name="Costello M."/>
            <person name="D'Aco K."/>
            <person name="Daza R."/>
            <person name="De Haan G."/>
            <person name="DeGray S."/>
            <person name="DeMaso C."/>
            <person name="Dhargay N."/>
            <person name="Dooley K."/>
            <person name="Dooley E."/>
            <person name="Doricent M."/>
            <person name="Dorje P."/>
            <person name="Dorjee K."/>
            <person name="Dupes A."/>
            <person name="Elong R."/>
            <person name="Falk J."/>
            <person name="Farina A."/>
            <person name="Faro S."/>
            <person name="Ferguson D."/>
            <person name="Fisher S."/>
            <person name="Foley C.D."/>
            <person name="Franke A."/>
            <person name="Friedrich D."/>
            <person name="Gadbois L."/>
            <person name="Gearin G."/>
            <person name="Gearin C.R."/>
            <person name="Giannoukos G."/>
            <person name="Goode T."/>
            <person name="Graham J."/>
            <person name="Grandbois E."/>
            <person name="Grewal S."/>
            <person name="Gyaltsen K."/>
            <person name="Hafez N."/>
            <person name="Hagos B."/>
            <person name="Hall J."/>
            <person name="Henson C."/>
            <person name="Hollinger A."/>
            <person name="Honan T."/>
            <person name="Huard M.D."/>
            <person name="Hughes L."/>
            <person name="Hurhula B."/>
            <person name="Husby M.E."/>
            <person name="Kamat A."/>
            <person name="Kanga B."/>
            <person name="Kashin S."/>
            <person name="Khazanovich D."/>
            <person name="Kisner P."/>
            <person name="Lance K."/>
            <person name="Lara M."/>
            <person name="Lee W."/>
            <person name="Lennon N."/>
            <person name="Letendre F."/>
            <person name="LeVine R."/>
            <person name="Lipovsky A."/>
            <person name="Liu X."/>
            <person name="Liu J."/>
            <person name="Liu S."/>
            <person name="Lokyitsang T."/>
            <person name="Lokyitsang Y."/>
            <person name="Lubonja R."/>
            <person name="Lui A."/>
            <person name="MacDonald P."/>
            <person name="Magnisalis V."/>
            <person name="Maru K."/>
            <person name="Matthews C."/>
            <person name="McCusker W."/>
            <person name="McDonough S."/>
            <person name="Mehta T."/>
            <person name="Meldrim J."/>
            <person name="Meneus L."/>
            <person name="Mihai O."/>
            <person name="Mihalev A."/>
            <person name="Mihova T."/>
            <person name="Mittelman R."/>
            <person name="Mlenga V."/>
            <person name="Montmayeur A."/>
            <person name="Mulrain L."/>
            <person name="Navidi A."/>
            <person name="Naylor J."/>
            <person name="Negash T."/>
            <person name="Nguyen T."/>
            <person name="Nguyen N."/>
            <person name="Nicol R."/>
            <person name="Norbu C."/>
            <person name="Norbu N."/>
            <person name="Novod N."/>
            <person name="O'Neill B."/>
            <person name="Osman S."/>
            <person name="Markiewicz E."/>
            <person name="Oyono O.L."/>
            <person name="Patti C."/>
            <person name="Phunkhang P."/>
            <person name="Pierre F."/>
            <person name="Priest M."/>
            <person name="Raghuraman S."/>
            <person name="Rege F."/>
            <person name="Reyes R."/>
            <person name="Rise C."/>
            <person name="Rogov P."/>
            <person name="Ross K."/>
            <person name="Ryan E."/>
            <person name="Settipalli S."/>
            <person name="Shea T."/>
            <person name="Sherpa N."/>
            <person name="Shi L."/>
            <person name="Shih D."/>
            <person name="Sparrow T."/>
            <person name="Spaulding J."/>
            <person name="Stalker J."/>
            <person name="Stange-Thomann N."/>
            <person name="Stavropoulos S."/>
            <person name="Stone C."/>
            <person name="Strader C."/>
            <person name="Tesfaye S."/>
            <person name="Thomson T."/>
            <person name="Thoulutsang Y."/>
            <person name="Thoulutsang D."/>
            <person name="Topham K."/>
            <person name="Topping I."/>
            <person name="Tsamla T."/>
            <person name="Vassiliev H."/>
            <person name="Vo A."/>
            <person name="Wangchuk T."/>
            <person name="Wangdi T."/>
            <person name="Weiand M."/>
            <person name="Wilkinson J."/>
            <person name="Wilson A."/>
            <person name="Yadav S."/>
            <person name="Young G."/>
            <person name="Yu Q."/>
            <person name="Zembek L."/>
            <person name="Zhong D."/>
            <person name="Zimmer A."/>
            <person name="Zwirko Z."/>
            <person name="Jaffe D.B."/>
            <person name="Alvarez P."/>
            <person name="Brockman W."/>
            <person name="Butler J."/>
            <person name="Chin C."/>
            <person name="Gnerre S."/>
            <person name="MacCallum I."/>
            <person name="Graves J.A."/>
            <person name="Ponting C.P."/>
            <person name="Breen M."/>
            <person name="Samollow P.B."/>
            <person name="Lander E.S."/>
            <person name="Lindblad-Toh K."/>
        </authorList>
    </citation>
    <scope>NUCLEOTIDE SEQUENCE [LARGE SCALE GENOMIC DNA]</scope>
</reference>
<dbReference type="SUPFAM" id="SSF56235">
    <property type="entry name" value="N-terminal nucleophile aminohydrolases (Ntn hydrolases)"/>
    <property type="match status" value="1"/>
</dbReference>
<evidence type="ECO:0000256" key="19">
    <source>
        <dbReference type="ARBA" id="ARBA00033701"/>
    </source>
</evidence>
<dbReference type="STRING" id="13616.ENSMODP00000044130"/>
<comment type="subunit">
    <text evidence="20">Heterodimer composed of the light and heavy chains. The active site is located in the light chain.</text>
</comment>
<keyword evidence="11" id="KW-0378">Hydrolase</keyword>